<feature type="domain" description="EF-hand" evidence="6">
    <location>
        <begin position="142"/>
        <end position="177"/>
    </location>
</feature>
<dbReference type="EMBL" id="LSRQ01001111">
    <property type="protein sequence ID" value="OAY79282.1"/>
    <property type="molecule type" value="Genomic_DNA"/>
</dbReference>
<evidence type="ECO:0000259" key="6">
    <source>
        <dbReference type="PROSITE" id="PS50222"/>
    </source>
</evidence>
<dbReference type="InterPro" id="IPR039647">
    <property type="entry name" value="EF_hand_pair_protein_CML-like"/>
</dbReference>
<evidence type="ECO:0000313" key="7">
    <source>
        <dbReference type="EMBL" id="OAY79282.1"/>
    </source>
</evidence>
<dbReference type="InterPro" id="IPR011992">
    <property type="entry name" value="EF-hand-dom_pair"/>
</dbReference>
<dbReference type="Gene3D" id="1.10.238.10">
    <property type="entry name" value="EF-hand"/>
    <property type="match status" value="2"/>
</dbReference>
<reference evidence="7 8" key="1">
    <citation type="journal article" date="2016" name="DNA Res.">
        <title>The draft genome of MD-2 pineapple using hybrid error correction of long reads.</title>
        <authorList>
            <person name="Redwan R.M."/>
            <person name="Saidin A."/>
            <person name="Kumar S.V."/>
        </authorList>
    </citation>
    <scope>NUCLEOTIDE SEQUENCE [LARGE SCALE GENOMIC DNA]</scope>
    <source>
        <strain evidence="8">cv. MD2</strain>
        <tissue evidence="7">Leaf</tissue>
    </source>
</reference>
<sequence>MGNSSSSISGAERKPSPPRARSPPPPSAAEAAPRPPEIDLKRIFNKFDADGDGRIREAEVAAMLTRLGCDDDAASMVAAADADGDGYIDMGEFAAIFGGSLEEAREVEAELRAAFAVFDEDGDGGITAEELFRVLEKLGEGETMDRCREMVRGVDRNGDGVVSFEEFRLMMMQEFFASSPRST</sequence>
<accession>A0A199VQ19</accession>
<keyword evidence="4" id="KW-0106">Calcium</keyword>
<feature type="domain" description="EF-hand" evidence="6">
    <location>
        <begin position="71"/>
        <end position="103"/>
    </location>
</feature>
<dbReference type="InterPro" id="IPR018247">
    <property type="entry name" value="EF_Hand_1_Ca_BS"/>
</dbReference>
<dbReference type="FunFam" id="1.10.238.10:FF:000089">
    <property type="entry name" value="calmodulin-like protein 3"/>
    <property type="match status" value="1"/>
</dbReference>
<name>A0A199VQ19_ANACO</name>
<evidence type="ECO:0000313" key="8">
    <source>
        <dbReference type="Proteomes" id="UP000092600"/>
    </source>
</evidence>
<evidence type="ECO:0000256" key="2">
    <source>
        <dbReference type="ARBA" id="ARBA00022723"/>
    </source>
</evidence>
<feature type="compositionally biased region" description="Pro residues" evidence="5">
    <location>
        <begin position="17"/>
        <end position="27"/>
    </location>
</feature>
<protein>
    <submittedName>
        <fullName evidence="7">Putative calcium-binding protein</fullName>
    </submittedName>
</protein>
<keyword evidence="3" id="KW-0677">Repeat</keyword>
<dbReference type="SMART" id="SM00054">
    <property type="entry name" value="EFh"/>
    <property type="match status" value="4"/>
</dbReference>
<comment type="function">
    <text evidence="1">Potential calcium sensor.</text>
</comment>
<keyword evidence="2" id="KW-0479">Metal-binding</keyword>
<feature type="region of interest" description="Disordered" evidence="5">
    <location>
        <begin position="1"/>
        <end position="37"/>
    </location>
</feature>
<dbReference type="Proteomes" id="UP000092600">
    <property type="component" value="Unassembled WGS sequence"/>
</dbReference>
<evidence type="ECO:0000256" key="4">
    <source>
        <dbReference type="ARBA" id="ARBA00022837"/>
    </source>
</evidence>
<feature type="domain" description="EF-hand" evidence="6">
    <location>
        <begin position="106"/>
        <end position="141"/>
    </location>
</feature>
<proteinExistence type="predicted"/>
<dbReference type="PANTHER" id="PTHR10891">
    <property type="entry name" value="EF-HAND CALCIUM-BINDING DOMAIN CONTAINING PROTEIN"/>
    <property type="match status" value="1"/>
</dbReference>
<dbReference type="AlphaFoldDB" id="A0A199VQ19"/>
<dbReference type="CDD" id="cd00051">
    <property type="entry name" value="EFh"/>
    <property type="match status" value="1"/>
</dbReference>
<dbReference type="PROSITE" id="PS00018">
    <property type="entry name" value="EF_HAND_1"/>
    <property type="match status" value="2"/>
</dbReference>
<dbReference type="STRING" id="4615.A0A199VQ19"/>
<dbReference type="GO" id="GO:0005509">
    <property type="term" value="F:calcium ion binding"/>
    <property type="evidence" value="ECO:0007669"/>
    <property type="project" value="InterPro"/>
</dbReference>
<evidence type="ECO:0000256" key="1">
    <source>
        <dbReference type="ARBA" id="ARBA00003291"/>
    </source>
</evidence>
<gene>
    <name evidence="7" type="ORF">ACMD2_00015</name>
</gene>
<dbReference type="Pfam" id="PF13499">
    <property type="entry name" value="EF-hand_7"/>
    <property type="match status" value="2"/>
</dbReference>
<organism evidence="7 8">
    <name type="scientific">Ananas comosus</name>
    <name type="common">Pineapple</name>
    <name type="synonym">Ananas ananas</name>
    <dbReference type="NCBI Taxonomy" id="4615"/>
    <lineage>
        <taxon>Eukaryota</taxon>
        <taxon>Viridiplantae</taxon>
        <taxon>Streptophyta</taxon>
        <taxon>Embryophyta</taxon>
        <taxon>Tracheophyta</taxon>
        <taxon>Spermatophyta</taxon>
        <taxon>Magnoliopsida</taxon>
        <taxon>Liliopsida</taxon>
        <taxon>Poales</taxon>
        <taxon>Bromeliaceae</taxon>
        <taxon>Bromelioideae</taxon>
        <taxon>Ananas</taxon>
    </lineage>
</organism>
<dbReference type="InterPro" id="IPR002048">
    <property type="entry name" value="EF_hand_dom"/>
</dbReference>
<feature type="domain" description="EF-hand" evidence="6">
    <location>
        <begin position="35"/>
        <end position="70"/>
    </location>
</feature>
<evidence type="ECO:0000256" key="3">
    <source>
        <dbReference type="ARBA" id="ARBA00022737"/>
    </source>
</evidence>
<dbReference type="PROSITE" id="PS50222">
    <property type="entry name" value="EF_HAND_2"/>
    <property type="match status" value="4"/>
</dbReference>
<evidence type="ECO:0000256" key="5">
    <source>
        <dbReference type="SAM" id="MobiDB-lite"/>
    </source>
</evidence>
<comment type="caution">
    <text evidence="7">The sequence shown here is derived from an EMBL/GenBank/DDBJ whole genome shotgun (WGS) entry which is preliminary data.</text>
</comment>
<dbReference type="SUPFAM" id="SSF47473">
    <property type="entry name" value="EF-hand"/>
    <property type="match status" value="1"/>
</dbReference>